<feature type="region of interest" description="Disordered" evidence="2">
    <location>
        <begin position="412"/>
        <end position="451"/>
    </location>
</feature>
<evidence type="ECO:0000256" key="2">
    <source>
        <dbReference type="SAM" id="MobiDB-lite"/>
    </source>
</evidence>
<feature type="compositionally biased region" description="Polar residues" evidence="2">
    <location>
        <begin position="656"/>
        <end position="688"/>
    </location>
</feature>
<feature type="compositionally biased region" description="Basic and acidic residues" evidence="2">
    <location>
        <begin position="506"/>
        <end position="517"/>
    </location>
</feature>
<feature type="compositionally biased region" description="Polar residues" evidence="2">
    <location>
        <begin position="588"/>
        <end position="600"/>
    </location>
</feature>
<reference evidence="3 4" key="1">
    <citation type="journal article" date="2022" name="bioRxiv">
        <title>Genomics of Preaxostyla Flagellates Illuminates Evolutionary Transitions and the Path Towards Mitochondrial Loss.</title>
        <authorList>
            <person name="Novak L.V.F."/>
            <person name="Treitli S.C."/>
            <person name="Pyrih J."/>
            <person name="Halakuc P."/>
            <person name="Pipaliya S.V."/>
            <person name="Vacek V."/>
            <person name="Brzon O."/>
            <person name="Soukal P."/>
            <person name="Eme L."/>
            <person name="Dacks J.B."/>
            <person name="Karnkowska A."/>
            <person name="Elias M."/>
            <person name="Hampl V."/>
        </authorList>
    </citation>
    <scope>NUCLEOTIDE SEQUENCE [LARGE SCALE GENOMIC DNA]</scope>
    <source>
        <strain evidence="3">NAU3</strain>
        <tissue evidence="3">Gut</tissue>
    </source>
</reference>
<evidence type="ECO:0000256" key="1">
    <source>
        <dbReference type="SAM" id="Coils"/>
    </source>
</evidence>
<protein>
    <submittedName>
        <fullName evidence="3">Uncharacterized protein</fullName>
    </submittedName>
</protein>
<comment type="caution">
    <text evidence="3">The sequence shown here is derived from an EMBL/GenBank/DDBJ whole genome shotgun (WGS) entry which is preliminary data.</text>
</comment>
<name>A0ABQ9XDJ5_9EUKA</name>
<keyword evidence="1" id="KW-0175">Coiled coil</keyword>
<organism evidence="3 4">
    <name type="scientific">Blattamonas nauphoetae</name>
    <dbReference type="NCBI Taxonomy" id="2049346"/>
    <lineage>
        <taxon>Eukaryota</taxon>
        <taxon>Metamonada</taxon>
        <taxon>Preaxostyla</taxon>
        <taxon>Oxymonadida</taxon>
        <taxon>Blattamonas</taxon>
    </lineage>
</organism>
<proteinExistence type="predicted"/>
<dbReference type="PANTHER" id="PTHR23159:SF31">
    <property type="entry name" value="CENTROSOME-ASSOCIATED PROTEIN CEP250 ISOFORM X1"/>
    <property type="match status" value="1"/>
</dbReference>
<feature type="compositionally biased region" description="Basic and acidic residues" evidence="2">
    <location>
        <begin position="526"/>
        <end position="549"/>
    </location>
</feature>
<dbReference type="Proteomes" id="UP001281761">
    <property type="component" value="Unassembled WGS sequence"/>
</dbReference>
<gene>
    <name evidence="3" type="ORF">BLNAU_15626</name>
</gene>
<dbReference type="EMBL" id="JARBJD010000156">
    <property type="protein sequence ID" value="KAK2949430.1"/>
    <property type="molecule type" value="Genomic_DNA"/>
</dbReference>
<feature type="compositionally biased region" description="Basic and acidic residues" evidence="2">
    <location>
        <begin position="412"/>
        <end position="443"/>
    </location>
</feature>
<accession>A0ABQ9XDJ5</accession>
<keyword evidence="4" id="KW-1185">Reference proteome</keyword>
<evidence type="ECO:0000313" key="4">
    <source>
        <dbReference type="Proteomes" id="UP001281761"/>
    </source>
</evidence>
<dbReference type="PANTHER" id="PTHR23159">
    <property type="entry name" value="CENTROSOMAL PROTEIN 2"/>
    <property type="match status" value="1"/>
</dbReference>
<sequence>MNQTLQQSSNPIDTFENTLGVDFSNTLTSSITQRYSSRSQVGRRVLQRFDDASYKLKKEWESYAEDLFLKARDPWLQNDENYRYMHSMIETTKQFFNSALEQQHNVLHDSLFAFQAEEFGALMQTGVGLAQSNRDSLLKCIGDDLELFRWLKGEKDLQTQAITQQFMQNHHTNIERLVETHEREIHRLKRHYEQTIKDLKYSENYLKAQITALKSRSGPDFSVFILREEHDEIVHNLRSQLDSAQISDEQAQHRLETLENEMQMLEKQYSKSDNSAKEEIALLNHALKVKAAEIDNLIQTVADMKDDVVRQKAQDSQFQQQKKAIEKENADLKLQLAEEKKQAEQIMAKLQKLEGQGWERAAKKAQMERDDALKLNQEYVEEIKALKERLLHTEASFEHKIDKLQTDIENLEQKRKDEKAARDEEDRLREQAERERKVVEEAQRAVSGQRTAKIDQLQLELKAMEDAKQSLQAKLMESEKLLNEREFELDKLREMNADGAQAAQQHAREVAELEQKLSEVSTQLAKSDEERHVLQKRIDDSEHAPREKAFGSPPLTPKSPVSPKSVKSKSSKRVQFADESEPDKTRTHGSLSNIVQRKNTGPQLSPSGAPPASPSTLSNPPTSPSPSPSLQRLNRKHTAERPSSSLSNRSKDRAGSSLSTASRQRPASRAQTSGTMDRPSTPNANSEYWNNFQTLFNAVTSRDTTL</sequence>
<feature type="region of interest" description="Disordered" evidence="2">
    <location>
        <begin position="497"/>
        <end position="688"/>
    </location>
</feature>
<evidence type="ECO:0000313" key="3">
    <source>
        <dbReference type="EMBL" id="KAK2949430.1"/>
    </source>
</evidence>
<feature type="coiled-coil region" evidence="1">
    <location>
        <begin position="171"/>
        <end position="198"/>
    </location>
</feature>